<organism evidence="2 3">
    <name type="scientific">Sphaerisporangium rufum</name>
    <dbReference type="NCBI Taxonomy" id="1381558"/>
    <lineage>
        <taxon>Bacteria</taxon>
        <taxon>Bacillati</taxon>
        <taxon>Actinomycetota</taxon>
        <taxon>Actinomycetes</taxon>
        <taxon>Streptosporangiales</taxon>
        <taxon>Streptosporangiaceae</taxon>
        <taxon>Sphaerisporangium</taxon>
    </lineage>
</organism>
<name>A0A919QWZ3_9ACTN</name>
<evidence type="ECO:0000256" key="1">
    <source>
        <dbReference type="SAM" id="SignalP"/>
    </source>
</evidence>
<keyword evidence="1" id="KW-0732">Signal</keyword>
<keyword evidence="3" id="KW-1185">Reference proteome</keyword>
<dbReference type="PROSITE" id="PS51318">
    <property type="entry name" value="TAT"/>
    <property type="match status" value="1"/>
</dbReference>
<feature type="chain" id="PRO_5039329535" evidence="1">
    <location>
        <begin position="22"/>
        <end position="164"/>
    </location>
</feature>
<evidence type="ECO:0000313" key="2">
    <source>
        <dbReference type="EMBL" id="GII75651.1"/>
    </source>
</evidence>
<evidence type="ECO:0000313" key="3">
    <source>
        <dbReference type="Proteomes" id="UP000655287"/>
    </source>
</evidence>
<proteinExistence type="predicted"/>
<sequence>MPKIRDLLAGAALAGSLAAAALTVVPAAASADAAAATPTSSATSATSVSAGKVHRFGPFFSGFGRGENRGHRSYATGSWSFKGGRYHLDFDLFDRDRDRQYSWFDVYYHDNRGWHAFARYRTFGHLGRHVAFPRDRRIDGFRFRVGEGTTRDYDWSGWHRYGRF</sequence>
<comment type="caution">
    <text evidence="2">The sequence shown here is derived from an EMBL/GenBank/DDBJ whole genome shotgun (WGS) entry which is preliminary data.</text>
</comment>
<accession>A0A919QWZ3</accession>
<dbReference type="EMBL" id="BOOU01000009">
    <property type="protein sequence ID" value="GII75651.1"/>
    <property type="molecule type" value="Genomic_DNA"/>
</dbReference>
<reference evidence="2" key="1">
    <citation type="submission" date="2021-01" db="EMBL/GenBank/DDBJ databases">
        <title>Whole genome shotgun sequence of Sphaerisporangium rufum NBRC 109079.</title>
        <authorList>
            <person name="Komaki H."/>
            <person name="Tamura T."/>
        </authorList>
    </citation>
    <scope>NUCLEOTIDE SEQUENCE</scope>
    <source>
        <strain evidence="2">NBRC 109079</strain>
    </source>
</reference>
<gene>
    <name evidence="2" type="ORF">Sru01_06330</name>
</gene>
<protein>
    <submittedName>
        <fullName evidence="2">Uncharacterized protein</fullName>
    </submittedName>
</protein>
<dbReference type="AlphaFoldDB" id="A0A919QWZ3"/>
<dbReference type="Proteomes" id="UP000655287">
    <property type="component" value="Unassembled WGS sequence"/>
</dbReference>
<dbReference type="RefSeq" id="WP_203982306.1">
    <property type="nucleotide sequence ID" value="NZ_BOOU01000009.1"/>
</dbReference>
<dbReference type="InterPro" id="IPR006311">
    <property type="entry name" value="TAT_signal"/>
</dbReference>
<feature type="signal peptide" evidence="1">
    <location>
        <begin position="1"/>
        <end position="21"/>
    </location>
</feature>